<dbReference type="InterPro" id="IPR014757">
    <property type="entry name" value="Tscrpt_reg_IclR_C"/>
</dbReference>
<dbReference type="PANTHER" id="PTHR30136:SF24">
    <property type="entry name" value="HTH-TYPE TRANSCRIPTIONAL REPRESSOR ALLR"/>
    <property type="match status" value="1"/>
</dbReference>
<dbReference type="PROSITE" id="PS51077">
    <property type="entry name" value="HTH_ICLR"/>
    <property type="match status" value="1"/>
</dbReference>
<protein>
    <submittedName>
        <fullName evidence="6">Transcriptional regulator, IclR family</fullName>
    </submittedName>
</protein>
<evidence type="ECO:0000256" key="3">
    <source>
        <dbReference type="ARBA" id="ARBA00023163"/>
    </source>
</evidence>
<dbReference type="SUPFAM" id="SSF55781">
    <property type="entry name" value="GAF domain-like"/>
    <property type="match status" value="1"/>
</dbReference>
<dbReference type="RefSeq" id="WP_093256146.1">
    <property type="nucleotide sequence ID" value="NZ_FNQM01000025.1"/>
</dbReference>
<dbReference type="InterPro" id="IPR011991">
    <property type="entry name" value="ArsR-like_HTH"/>
</dbReference>
<dbReference type="GO" id="GO:0003677">
    <property type="term" value="F:DNA binding"/>
    <property type="evidence" value="ECO:0007669"/>
    <property type="project" value="UniProtKB-KW"/>
</dbReference>
<dbReference type="InterPro" id="IPR050707">
    <property type="entry name" value="HTH_MetabolicPath_Reg"/>
</dbReference>
<dbReference type="Gene3D" id="1.10.10.10">
    <property type="entry name" value="Winged helix-like DNA-binding domain superfamily/Winged helix DNA-binding domain"/>
    <property type="match status" value="1"/>
</dbReference>
<dbReference type="PROSITE" id="PS51078">
    <property type="entry name" value="ICLR_ED"/>
    <property type="match status" value="1"/>
</dbReference>
<keyword evidence="1" id="KW-0805">Transcription regulation</keyword>
<keyword evidence="2" id="KW-0238">DNA-binding</keyword>
<name>A0A1H4FMU4_9RHOB</name>
<evidence type="ECO:0000313" key="6">
    <source>
        <dbReference type="EMBL" id="SEA98636.1"/>
    </source>
</evidence>
<dbReference type="SMART" id="SM00346">
    <property type="entry name" value="HTH_ICLR"/>
    <property type="match status" value="1"/>
</dbReference>
<feature type="domain" description="HTH iclR-type" evidence="4">
    <location>
        <begin position="1"/>
        <end position="63"/>
    </location>
</feature>
<dbReference type="GO" id="GO:0003700">
    <property type="term" value="F:DNA-binding transcription factor activity"/>
    <property type="evidence" value="ECO:0007669"/>
    <property type="project" value="TreeGrafter"/>
</dbReference>
<dbReference type="InterPro" id="IPR036388">
    <property type="entry name" value="WH-like_DNA-bd_sf"/>
</dbReference>
<accession>A0A1H4FMU4</accession>
<dbReference type="Gene3D" id="3.30.450.40">
    <property type="match status" value="1"/>
</dbReference>
<dbReference type="CDD" id="cd00090">
    <property type="entry name" value="HTH_ARSR"/>
    <property type="match status" value="1"/>
</dbReference>
<dbReference type="InterPro" id="IPR005471">
    <property type="entry name" value="Tscrpt_reg_IclR_N"/>
</dbReference>
<dbReference type="Pfam" id="PF09339">
    <property type="entry name" value="HTH_IclR"/>
    <property type="match status" value="1"/>
</dbReference>
<dbReference type="AlphaFoldDB" id="A0A1H4FMU4"/>
<proteinExistence type="predicted"/>
<keyword evidence="7" id="KW-1185">Reference proteome</keyword>
<organism evidence="6 7">
    <name type="scientific">Rubrimonas cliftonensis</name>
    <dbReference type="NCBI Taxonomy" id="89524"/>
    <lineage>
        <taxon>Bacteria</taxon>
        <taxon>Pseudomonadati</taxon>
        <taxon>Pseudomonadota</taxon>
        <taxon>Alphaproteobacteria</taxon>
        <taxon>Rhodobacterales</taxon>
        <taxon>Paracoccaceae</taxon>
        <taxon>Rubrimonas</taxon>
    </lineage>
</organism>
<reference evidence="6 7" key="1">
    <citation type="submission" date="2016-10" db="EMBL/GenBank/DDBJ databases">
        <authorList>
            <person name="de Groot N.N."/>
        </authorList>
    </citation>
    <scope>NUCLEOTIDE SEQUENCE [LARGE SCALE GENOMIC DNA]</scope>
    <source>
        <strain evidence="6 7">DSM 15345</strain>
    </source>
</reference>
<dbReference type="GO" id="GO:0045892">
    <property type="term" value="P:negative regulation of DNA-templated transcription"/>
    <property type="evidence" value="ECO:0007669"/>
    <property type="project" value="TreeGrafter"/>
</dbReference>
<keyword evidence="3" id="KW-0804">Transcription</keyword>
<dbReference type="SUPFAM" id="SSF46785">
    <property type="entry name" value="Winged helix' DNA-binding domain"/>
    <property type="match status" value="1"/>
</dbReference>
<evidence type="ECO:0000256" key="1">
    <source>
        <dbReference type="ARBA" id="ARBA00023015"/>
    </source>
</evidence>
<dbReference type="Pfam" id="PF01614">
    <property type="entry name" value="IclR_C"/>
    <property type="match status" value="1"/>
</dbReference>
<dbReference type="PANTHER" id="PTHR30136">
    <property type="entry name" value="HELIX-TURN-HELIX TRANSCRIPTIONAL REGULATOR, ICLR FAMILY"/>
    <property type="match status" value="1"/>
</dbReference>
<evidence type="ECO:0000256" key="2">
    <source>
        <dbReference type="ARBA" id="ARBA00023125"/>
    </source>
</evidence>
<dbReference type="InterPro" id="IPR029016">
    <property type="entry name" value="GAF-like_dom_sf"/>
</dbReference>
<dbReference type="Proteomes" id="UP000198703">
    <property type="component" value="Unassembled WGS sequence"/>
</dbReference>
<gene>
    <name evidence="6" type="ORF">SAMN05444370_12529</name>
</gene>
<dbReference type="OrthoDB" id="6057486at2"/>
<sequence>MKSLDTALRVASLFKDVEEPLGVVEIAERLALNKSHVSRILASMRRAGLLVQNPRTRRYSVGVEAFAIGVRYINGNPLARAAVPVIRACSELTGHSVFISVRHDDCSRHILAVEGPHFEESQWRVGIRLALHATASGKVLLAFGPESAGGATLDAVALPRLTPRTITDRDALRETLSRVRAQGWAEARGETVVGLAACAVPVFGRGEALCAAFGVVAPAALLPETALRDTVAILHDHAQRLSLLLGARSYPVPD</sequence>
<evidence type="ECO:0000259" key="5">
    <source>
        <dbReference type="PROSITE" id="PS51078"/>
    </source>
</evidence>
<feature type="domain" description="IclR-ED" evidence="5">
    <location>
        <begin position="64"/>
        <end position="247"/>
    </location>
</feature>
<dbReference type="STRING" id="89524.SAMN05444370_12529"/>
<dbReference type="InterPro" id="IPR036390">
    <property type="entry name" value="WH_DNA-bd_sf"/>
</dbReference>
<dbReference type="EMBL" id="FNQM01000025">
    <property type="protein sequence ID" value="SEA98636.1"/>
    <property type="molecule type" value="Genomic_DNA"/>
</dbReference>
<evidence type="ECO:0000313" key="7">
    <source>
        <dbReference type="Proteomes" id="UP000198703"/>
    </source>
</evidence>
<evidence type="ECO:0000259" key="4">
    <source>
        <dbReference type="PROSITE" id="PS51077"/>
    </source>
</evidence>